<comment type="similarity">
    <text evidence="1">Belongs to the short-chain dehydrogenases/reductases (SDR) family.</text>
</comment>
<dbReference type="KEGG" id="dpp:DICPUDRAFT_153930"/>
<keyword evidence="3" id="KW-1133">Transmembrane helix</keyword>
<keyword evidence="2" id="KW-0560">Oxidoreductase</keyword>
<evidence type="ECO:0000256" key="2">
    <source>
        <dbReference type="ARBA" id="ARBA00023002"/>
    </source>
</evidence>
<accession>F0ZQ42</accession>
<gene>
    <name evidence="4" type="ORF">DICPUDRAFT_153930</name>
</gene>
<feature type="transmembrane region" description="Helical" evidence="3">
    <location>
        <begin position="18"/>
        <end position="41"/>
    </location>
</feature>
<evidence type="ECO:0000313" key="5">
    <source>
        <dbReference type="Proteomes" id="UP000001064"/>
    </source>
</evidence>
<dbReference type="Proteomes" id="UP000001064">
    <property type="component" value="Unassembled WGS sequence"/>
</dbReference>
<dbReference type="OMA" id="VIKGWRP"/>
<dbReference type="AlphaFoldDB" id="F0ZQ42"/>
<dbReference type="GeneID" id="10502641"/>
<keyword evidence="3" id="KW-0812">Transmembrane</keyword>
<sequence length="315" mass="34880">MILFEDVVASFISNINDYAMLVVSFLGTLVLFLIGPILNLINIRRNKIFPDPKTIVITGASSGLGVGIALEYSKEGNNLLITGRNKERLEQVKTECAKKGANVEIALIDIADREAMKSLLLKYDKKYTVDLVVANAAVSELMLPEKLNFVDRTYDLVDINVYGMLNTVLPLIDNMEARGTGQIAITSSLTEMINFVFPAYTGSKGFCTSYGLTLRNRLAESGVGVSVIAPGFVYSRMSDSLKQESLPFCVTPEQGAKVIRDGLARNKAYIAFSLPTLLYTYFNSIIPPNLKDGWNYISTFFFSSPDFNRVEKKKQ</sequence>
<dbReference type="SUPFAM" id="SSF51735">
    <property type="entry name" value="NAD(P)-binding Rossmann-fold domains"/>
    <property type="match status" value="1"/>
</dbReference>
<dbReference type="InParanoid" id="F0ZQ42"/>
<dbReference type="eggNOG" id="KOG1205">
    <property type="taxonomic scope" value="Eukaryota"/>
</dbReference>
<dbReference type="RefSeq" id="XP_003289538.1">
    <property type="nucleotide sequence ID" value="XM_003289490.1"/>
</dbReference>
<organism evidence="4 5">
    <name type="scientific">Dictyostelium purpureum</name>
    <name type="common">Slime mold</name>
    <dbReference type="NCBI Taxonomy" id="5786"/>
    <lineage>
        <taxon>Eukaryota</taxon>
        <taxon>Amoebozoa</taxon>
        <taxon>Evosea</taxon>
        <taxon>Eumycetozoa</taxon>
        <taxon>Dictyostelia</taxon>
        <taxon>Dictyosteliales</taxon>
        <taxon>Dictyosteliaceae</taxon>
        <taxon>Dictyostelium</taxon>
    </lineage>
</organism>
<dbReference type="Pfam" id="PF00106">
    <property type="entry name" value="adh_short"/>
    <property type="match status" value="1"/>
</dbReference>
<dbReference type="GO" id="GO:0016491">
    <property type="term" value="F:oxidoreductase activity"/>
    <property type="evidence" value="ECO:0007669"/>
    <property type="project" value="UniProtKB-KW"/>
</dbReference>
<evidence type="ECO:0000256" key="1">
    <source>
        <dbReference type="ARBA" id="ARBA00006484"/>
    </source>
</evidence>
<name>F0ZQ42_DICPU</name>
<keyword evidence="3" id="KW-0472">Membrane</keyword>
<evidence type="ECO:0000256" key="3">
    <source>
        <dbReference type="SAM" id="Phobius"/>
    </source>
</evidence>
<dbReference type="PRINTS" id="PR00081">
    <property type="entry name" value="GDHRDH"/>
</dbReference>
<dbReference type="InterPro" id="IPR002347">
    <property type="entry name" value="SDR_fam"/>
</dbReference>
<dbReference type="VEuPathDB" id="AmoebaDB:DICPUDRAFT_153930"/>
<dbReference type="InterPro" id="IPR036291">
    <property type="entry name" value="NAD(P)-bd_dom_sf"/>
</dbReference>
<reference evidence="5" key="1">
    <citation type="journal article" date="2011" name="Genome Biol.">
        <title>Comparative genomics of the social amoebae Dictyostelium discoideum and Dictyostelium purpureum.</title>
        <authorList>
            <consortium name="US DOE Joint Genome Institute (JGI-PGF)"/>
            <person name="Sucgang R."/>
            <person name="Kuo A."/>
            <person name="Tian X."/>
            <person name="Salerno W."/>
            <person name="Parikh A."/>
            <person name="Feasley C.L."/>
            <person name="Dalin E."/>
            <person name="Tu H."/>
            <person name="Huang E."/>
            <person name="Barry K."/>
            <person name="Lindquist E."/>
            <person name="Shapiro H."/>
            <person name="Bruce D."/>
            <person name="Schmutz J."/>
            <person name="Salamov A."/>
            <person name="Fey P."/>
            <person name="Gaudet P."/>
            <person name="Anjard C."/>
            <person name="Babu M.M."/>
            <person name="Basu S."/>
            <person name="Bushmanova Y."/>
            <person name="van der Wel H."/>
            <person name="Katoh-Kurasawa M."/>
            <person name="Dinh C."/>
            <person name="Coutinho P.M."/>
            <person name="Saito T."/>
            <person name="Elias M."/>
            <person name="Schaap P."/>
            <person name="Kay R.R."/>
            <person name="Henrissat B."/>
            <person name="Eichinger L."/>
            <person name="Rivero F."/>
            <person name="Putnam N.H."/>
            <person name="West C.M."/>
            <person name="Loomis W.F."/>
            <person name="Chisholm R.L."/>
            <person name="Shaulsky G."/>
            <person name="Strassmann J.E."/>
            <person name="Queller D.C."/>
            <person name="Kuspa A."/>
            <person name="Grigoriev I.V."/>
        </authorList>
    </citation>
    <scope>NUCLEOTIDE SEQUENCE [LARGE SCALE GENOMIC DNA]</scope>
    <source>
        <strain evidence="5">QSDP1</strain>
    </source>
</reference>
<dbReference type="EMBL" id="GL871119">
    <property type="protein sequence ID" value="EGC33956.1"/>
    <property type="molecule type" value="Genomic_DNA"/>
</dbReference>
<protein>
    <submittedName>
        <fullName evidence="4">Uncharacterized protein</fullName>
    </submittedName>
</protein>
<evidence type="ECO:0000313" key="4">
    <source>
        <dbReference type="EMBL" id="EGC33956.1"/>
    </source>
</evidence>
<dbReference type="GO" id="GO:0016020">
    <property type="term" value="C:membrane"/>
    <property type="evidence" value="ECO:0000318"/>
    <property type="project" value="GO_Central"/>
</dbReference>
<dbReference type="PANTHER" id="PTHR44196">
    <property type="entry name" value="DEHYDROGENASE/REDUCTASE SDR FAMILY MEMBER 7B"/>
    <property type="match status" value="1"/>
</dbReference>
<dbReference type="STRING" id="5786.F0ZQ42"/>
<dbReference type="Gene3D" id="3.40.50.720">
    <property type="entry name" value="NAD(P)-binding Rossmann-like Domain"/>
    <property type="match status" value="1"/>
</dbReference>
<dbReference type="OrthoDB" id="16936at2759"/>
<dbReference type="FunCoup" id="F0ZQ42">
    <property type="interactions" value="1"/>
</dbReference>
<proteinExistence type="inferred from homology"/>
<keyword evidence="5" id="KW-1185">Reference proteome</keyword>
<dbReference type="PANTHER" id="PTHR44196:SF1">
    <property type="entry name" value="DEHYDROGENASE_REDUCTASE SDR FAMILY MEMBER 7B"/>
    <property type="match status" value="1"/>
</dbReference>